<evidence type="ECO:0000313" key="6">
    <source>
        <dbReference type="EMBL" id="RXS94350.1"/>
    </source>
</evidence>
<dbReference type="InterPro" id="IPR036271">
    <property type="entry name" value="Tet_transcr_reg_TetR-rel_C_sf"/>
</dbReference>
<keyword evidence="1" id="KW-0805">Transcription regulation</keyword>
<comment type="caution">
    <text evidence="6">The sequence shown here is derived from an EMBL/GenBank/DDBJ whole genome shotgun (WGS) entry which is preliminary data.</text>
</comment>
<reference evidence="6 7" key="1">
    <citation type="journal article" date="2016" name="Int. J. Syst. Evol. Microbiol.">
        <title>Acidipila dinghuensis sp. nov., an acidobacterium isolated from forest soil.</title>
        <authorList>
            <person name="Jiang Y.W."/>
            <person name="Wang J."/>
            <person name="Chen M.H."/>
            <person name="Lv Y.Y."/>
            <person name="Qiu L.H."/>
        </authorList>
    </citation>
    <scope>NUCLEOTIDE SEQUENCE [LARGE SCALE GENOMIC DNA]</scope>
    <source>
        <strain evidence="6 7">DHOF10</strain>
    </source>
</reference>
<organism evidence="6 7">
    <name type="scientific">Silvibacterium dinghuense</name>
    <dbReference type="NCBI Taxonomy" id="1560006"/>
    <lineage>
        <taxon>Bacteria</taxon>
        <taxon>Pseudomonadati</taxon>
        <taxon>Acidobacteriota</taxon>
        <taxon>Terriglobia</taxon>
        <taxon>Terriglobales</taxon>
        <taxon>Acidobacteriaceae</taxon>
        <taxon>Silvibacterium</taxon>
    </lineage>
</organism>
<dbReference type="InterPro" id="IPR011075">
    <property type="entry name" value="TetR_C"/>
</dbReference>
<accession>A0A4Q1SBZ1</accession>
<feature type="DNA-binding region" description="H-T-H motif" evidence="4">
    <location>
        <begin position="26"/>
        <end position="45"/>
    </location>
</feature>
<dbReference type="SUPFAM" id="SSF46689">
    <property type="entry name" value="Homeodomain-like"/>
    <property type="match status" value="1"/>
</dbReference>
<dbReference type="PROSITE" id="PS50977">
    <property type="entry name" value="HTH_TETR_2"/>
    <property type="match status" value="1"/>
</dbReference>
<dbReference type="AlphaFoldDB" id="A0A4Q1SBZ1"/>
<protein>
    <submittedName>
        <fullName evidence="6">TetR/AcrR family transcriptional regulator</fullName>
    </submittedName>
</protein>
<evidence type="ECO:0000256" key="4">
    <source>
        <dbReference type="PROSITE-ProRule" id="PRU00335"/>
    </source>
</evidence>
<dbReference type="EMBL" id="SDMK01000003">
    <property type="protein sequence ID" value="RXS94350.1"/>
    <property type="molecule type" value="Genomic_DNA"/>
</dbReference>
<evidence type="ECO:0000256" key="2">
    <source>
        <dbReference type="ARBA" id="ARBA00023125"/>
    </source>
</evidence>
<dbReference type="Proteomes" id="UP000290253">
    <property type="component" value="Unassembled WGS sequence"/>
</dbReference>
<dbReference type="InterPro" id="IPR001647">
    <property type="entry name" value="HTH_TetR"/>
</dbReference>
<sequence length="193" mass="21312">MQGETAERIMKSAEALMIERGYSAFSYADISEAVGIRKPSIHHHFPTKAALAAAVLKAHREKTIEGTAQLDRQIEAPRKRLHAYVQYWEGCIRKHTVPFCVAALMGAELPSLPEEVQVEVRLHFRALSEWLERTLKAGVKAGDIRLHDSAATEAQTLMAVVHGAMLSARATGDCEVFKLVTGAALKRLDKARN</sequence>
<keyword evidence="2 4" id="KW-0238">DNA-binding</keyword>
<gene>
    <name evidence="6" type="ORF">ESZ00_14770</name>
</gene>
<evidence type="ECO:0000256" key="3">
    <source>
        <dbReference type="ARBA" id="ARBA00023163"/>
    </source>
</evidence>
<dbReference type="Pfam" id="PF00440">
    <property type="entry name" value="TetR_N"/>
    <property type="match status" value="1"/>
</dbReference>
<dbReference type="PANTHER" id="PTHR47506:SF1">
    <property type="entry name" value="HTH-TYPE TRANSCRIPTIONAL REGULATOR YJDC"/>
    <property type="match status" value="1"/>
</dbReference>
<dbReference type="GO" id="GO:0003677">
    <property type="term" value="F:DNA binding"/>
    <property type="evidence" value="ECO:0007669"/>
    <property type="project" value="UniProtKB-UniRule"/>
</dbReference>
<dbReference type="PANTHER" id="PTHR47506">
    <property type="entry name" value="TRANSCRIPTIONAL REGULATORY PROTEIN"/>
    <property type="match status" value="1"/>
</dbReference>
<evidence type="ECO:0000259" key="5">
    <source>
        <dbReference type="PROSITE" id="PS50977"/>
    </source>
</evidence>
<evidence type="ECO:0000256" key="1">
    <source>
        <dbReference type="ARBA" id="ARBA00023015"/>
    </source>
</evidence>
<dbReference type="SUPFAM" id="SSF48498">
    <property type="entry name" value="Tetracyclin repressor-like, C-terminal domain"/>
    <property type="match status" value="1"/>
</dbReference>
<dbReference type="InterPro" id="IPR009057">
    <property type="entry name" value="Homeodomain-like_sf"/>
</dbReference>
<dbReference type="PRINTS" id="PR00455">
    <property type="entry name" value="HTHTETR"/>
</dbReference>
<dbReference type="OrthoDB" id="9809772at2"/>
<evidence type="ECO:0000313" key="7">
    <source>
        <dbReference type="Proteomes" id="UP000290253"/>
    </source>
</evidence>
<dbReference type="Pfam" id="PF16925">
    <property type="entry name" value="TetR_C_13"/>
    <property type="match status" value="1"/>
</dbReference>
<dbReference type="Gene3D" id="1.10.357.10">
    <property type="entry name" value="Tetracycline Repressor, domain 2"/>
    <property type="match status" value="1"/>
</dbReference>
<proteinExistence type="predicted"/>
<keyword evidence="7" id="KW-1185">Reference proteome</keyword>
<name>A0A4Q1SBZ1_9BACT</name>
<feature type="domain" description="HTH tetR-type" evidence="5">
    <location>
        <begin position="3"/>
        <end position="63"/>
    </location>
</feature>
<keyword evidence="3" id="KW-0804">Transcription</keyword>